<dbReference type="Pfam" id="PF08914">
    <property type="entry name" value="Myb_Rap1"/>
    <property type="match status" value="1"/>
</dbReference>
<feature type="region of interest" description="Disordered" evidence="3">
    <location>
        <begin position="146"/>
        <end position="202"/>
    </location>
</feature>
<dbReference type="EMBL" id="GEDC01016745">
    <property type="protein sequence ID" value="JAS20553.1"/>
    <property type="molecule type" value="Transcribed_RNA"/>
</dbReference>
<dbReference type="GO" id="GO:0070187">
    <property type="term" value="C:shelterin complex"/>
    <property type="evidence" value="ECO:0007669"/>
    <property type="project" value="TreeGrafter"/>
</dbReference>
<comment type="subunit">
    <text evidence="2">Homodimer.</text>
</comment>
<keyword evidence="2" id="KW-0804">Transcription</keyword>
<keyword evidence="2" id="KW-0805">Transcription regulation</keyword>
<name>A0A1B6DD59_9HEMI</name>
<dbReference type="EMBL" id="GEDC01028806">
    <property type="protein sequence ID" value="JAS08492.1"/>
    <property type="molecule type" value="Transcribed_RNA"/>
</dbReference>
<feature type="compositionally biased region" description="Basic and acidic residues" evidence="3">
    <location>
        <begin position="177"/>
        <end position="190"/>
    </location>
</feature>
<dbReference type="AlphaFoldDB" id="A0A1B6DD59"/>
<protein>
    <recommendedName>
        <fullName evidence="2">Telomeric repeat-binding factor 2-interacting protein 1</fullName>
        <shortName evidence="2">TERF2-interacting telomeric protein 1</shortName>
    </recommendedName>
    <alternativeName>
        <fullName evidence="2">Repressor/activator protein 1 homolog</fullName>
    </alternativeName>
</protein>
<evidence type="ECO:0000259" key="4">
    <source>
        <dbReference type="Pfam" id="PF08914"/>
    </source>
</evidence>
<dbReference type="PANTHER" id="PTHR16466:SF6">
    <property type="entry name" value="TELOMERIC REPEAT-BINDING FACTOR 2-INTERACTING PROTEIN 1"/>
    <property type="match status" value="1"/>
</dbReference>
<evidence type="ECO:0000256" key="2">
    <source>
        <dbReference type="RuleBase" id="RU367107"/>
    </source>
</evidence>
<comment type="similarity">
    <text evidence="2">Belongs to the RAP1 family.</text>
</comment>
<evidence type="ECO:0000256" key="1">
    <source>
        <dbReference type="ARBA" id="ARBA00023242"/>
    </source>
</evidence>
<comment type="function">
    <text evidence="2">Acts both as a regulator of telomere function and as a transcription regulator. Involved in the regulation of telomere length and protection as a component of the shelterin complex (telosome). Does not bind DNA directly: recruited to telomeric double-stranded 5'-TTAGGG-3' repeats via its interaction with terf2. Independently of its function in telomeres, also acts as a transcription regulator: recruited to extratelomeric 5'-TTAGGG-3' sites via its association with terf2 or other factors, and regulates gene expression.</text>
</comment>
<keyword evidence="2" id="KW-0779">Telomere</keyword>
<dbReference type="GO" id="GO:0010833">
    <property type="term" value="P:telomere maintenance via telomere lengthening"/>
    <property type="evidence" value="ECO:0007669"/>
    <property type="project" value="UniProtKB-UniRule"/>
</dbReference>
<feature type="compositionally biased region" description="Basic and acidic residues" evidence="3">
    <location>
        <begin position="150"/>
        <end position="163"/>
    </location>
</feature>
<sequence length="379" mass="44985">MCDKAKDFNKFPWTFMKDKISQIMFCDANSDEMTFLFHIPDGEFKIKLKEFIEFCGGKVYSSMNEMDPYTVVLIDLNELGLKVRYKRDLFHIKYIEDCYIARKCLDITPYRLNLKSQINPKFNYMNIIYFKKYTFNSVPQEYLSCNHSTNNEKKENSKQDQNKTNESPVKNSTINNGEDKTIKRDRDPKPLKRKTSNLTINNEEEKNIKVQPNIRIESQSNKKIVLENCTSKTQNDIDSNSQSCVQEVTKTGLHKRQFIIKVRKRDNQKCSEQLDSNTEKNDKLSKEFKLNHKNTRLPYSRSEKEAILKYIVGNKLEERVKGNLIWKQMEKDKVCEIRTWMSMREHFLKSLISELSLFKFLTPKQIKDLRFYYSSCNKV</sequence>
<dbReference type="GO" id="GO:0031848">
    <property type="term" value="P:protection from non-homologous end joining at telomere"/>
    <property type="evidence" value="ECO:0007669"/>
    <property type="project" value="TreeGrafter"/>
</dbReference>
<proteinExistence type="inferred from homology"/>
<dbReference type="InterPro" id="IPR036420">
    <property type="entry name" value="BRCT_dom_sf"/>
</dbReference>
<dbReference type="InterPro" id="IPR039595">
    <property type="entry name" value="TE2IP/Rap1"/>
</dbReference>
<gene>
    <name evidence="5" type="ORF">g.16157</name>
    <name evidence="6" type="ORF">g.16159</name>
    <name evidence="7" type="ORF">g.16163</name>
</gene>
<dbReference type="EMBL" id="GEDC01013718">
    <property type="protein sequence ID" value="JAS23580.1"/>
    <property type="molecule type" value="Transcribed_RNA"/>
</dbReference>
<dbReference type="GO" id="GO:0006355">
    <property type="term" value="P:regulation of DNA-templated transcription"/>
    <property type="evidence" value="ECO:0007669"/>
    <property type="project" value="UniProtKB-UniRule"/>
</dbReference>
<organism evidence="7">
    <name type="scientific">Clastoptera arizonana</name>
    <name type="common">Arizona spittle bug</name>
    <dbReference type="NCBI Taxonomy" id="38151"/>
    <lineage>
        <taxon>Eukaryota</taxon>
        <taxon>Metazoa</taxon>
        <taxon>Ecdysozoa</taxon>
        <taxon>Arthropoda</taxon>
        <taxon>Hexapoda</taxon>
        <taxon>Insecta</taxon>
        <taxon>Pterygota</taxon>
        <taxon>Neoptera</taxon>
        <taxon>Paraneoptera</taxon>
        <taxon>Hemiptera</taxon>
        <taxon>Auchenorrhyncha</taxon>
        <taxon>Cercopoidea</taxon>
        <taxon>Clastopteridae</taxon>
        <taxon>Clastoptera</taxon>
    </lineage>
</organism>
<keyword evidence="2" id="KW-0010">Activator</keyword>
<feature type="domain" description="TERF2-interacting telomeric protein 1 Myb" evidence="4">
    <location>
        <begin position="299"/>
        <end position="352"/>
    </location>
</feature>
<feature type="compositionally biased region" description="Polar residues" evidence="3">
    <location>
        <begin position="164"/>
        <end position="176"/>
    </location>
</feature>
<evidence type="ECO:0000313" key="6">
    <source>
        <dbReference type="EMBL" id="JAS20553.1"/>
    </source>
</evidence>
<keyword evidence="2" id="KW-0158">Chromosome</keyword>
<reference evidence="7" key="1">
    <citation type="submission" date="2015-12" db="EMBL/GenBank/DDBJ databases">
        <title>De novo transcriptome assembly of four potential Pierce s Disease insect vectors from Arizona vineyards.</title>
        <authorList>
            <person name="Tassone E.E."/>
        </authorList>
    </citation>
    <scope>NUCLEOTIDE SEQUENCE</scope>
</reference>
<evidence type="ECO:0000313" key="7">
    <source>
        <dbReference type="EMBL" id="JAS23580.1"/>
    </source>
</evidence>
<evidence type="ECO:0000313" key="5">
    <source>
        <dbReference type="EMBL" id="JAS08492.1"/>
    </source>
</evidence>
<dbReference type="SUPFAM" id="SSF52113">
    <property type="entry name" value="BRCT domain"/>
    <property type="match status" value="1"/>
</dbReference>
<dbReference type="Gene3D" id="1.10.10.60">
    <property type="entry name" value="Homeodomain-like"/>
    <property type="match status" value="1"/>
</dbReference>
<dbReference type="PANTHER" id="PTHR16466">
    <property type="entry name" value="TELOMERE REPEAT-BINDING FACTOR 2-INTERACTING PROTEIN 1"/>
    <property type="match status" value="1"/>
</dbReference>
<dbReference type="InterPro" id="IPR015010">
    <property type="entry name" value="TERF2IP_Myb"/>
</dbReference>
<dbReference type="GO" id="GO:0042162">
    <property type="term" value="F:telomeric DNA binding"/>
    <property type="evidence" value="ECO:0007669"/>
    <property type="project" value="TreeGrafter"/>
</dbReference>
<keyword evidence="1 2" id="KW-0539">Nucleus</keyword>
<comment type="subcellular location">
    <subcellularLocation>
        <location evidence="2">Nucleus</location>
    </subcellularLocation>
    <subcellularLocation>
        <location evidence="2">Chromosome</location>
        <location evidence="2">Telomere</location>
    </subcellularLocation>
</comment>
<accession>A0A1B6DD59</accession>
<evidence type="ECO:0000256" key="3">
    <source>
        <dbReference type="SAM" id="MobiDB-lite"/>
    </source>
</evidence>